<dbReference type="InterPro" id="IPR002028">
    <property type="entry name" value="Trp_synthase_suA"/>
</dbReference>
<evidence type="ECO:0000313" key="12">
    <source>
        <dbReference type="Proteomes" id="UP000823913"/>
    </source>
</evidence>
<name>A0A9D1J8X2_9FIRM</name>
<reference evidence="11" key="2">
    <citation type="journal article" date="2021" name="PeerJ">
        <title>Extensive microbial diversity within the chicken gut microbiome revealed by metagenomics and culture.</title>
        <authorList>
            <person name="Gilroy R."/>
            <person name="Ravi A."/>
            <person name="Getino M."/>
            <person name="Pursley I."/>
            <person name="Horton D.L."/>
            <person name="Alikhan N.F."/>
            <person name="Baker D."/>
            <person name="Gharbi K."/>
            <person name="Hall N."/>
            <person name="Watson M."/>
            <person name="Adriaenssens E.M."/>
            <person name="Foster-Nyarko E."/>
            <person name="Jarju S."/>
            <person name="Secka A."/>
            <person name="Antonio M."/>
            <person name="Oren A."/>
            <person name="Chaudhuri R.R."/>
            <person name="La Ragione R."/>
            <person name="Hildebrand F."/>
            <person name="Pallen M.J."/>
        </authorList>
    </citation>
    <scope>NUCLEOTIDE SEQUENCE</scope>
    <source>
        <strain evidence="11">ChiW16-3235</strain>
    </source>
</reference>
<dbReference type="PANTHER" id="PTHR43406">
    <property type="entry name" value="TRYPTOPHAN SYNTHASE, ALPHA CHAIN"/>
    <property type="match status" value="1"/>
</dbReference>
<evidence type="ECO:0000256" key="5">
    <source>
        <dbReference type="ARBA" id="ARBA00022822"/>
    </source>
</evidence>
<evidence type="ECO:0000256" key="3">
    <source>
        <dbReference type="ARBA" id="ARBA00011270"/>
    </source>
</evidence>
<dbReference type="EC" id="4.2.1.20" evidence="9"/>
<evidence type="ECO:0000313" key="11">
    <source>
        <dbReference type="EMBL" id="HIR66756.1"/>
    </source>
</evidence>
<keyword evidence="7 9" id="KW-0456">Lyase</keyword>
<dbReference type="GO" id="GO:0005829">
    <property type="term" value="C:cytosol"/>
    <property type="evidence" value="ECO:0007669"/>
    <property type="project" value="TreeGrafter"/>
</dbReference>
<dbReference type="GO" id="GO:0004834">
    <property type="term" value="F:tryptophan synthase activity"/>
    <property type="evidence" value="ECO:0007669"/>
    <property type="project" value="UniProtKB-UniRule"/>
</dbReference>
<evidence type="ECO:0000256" key="6">
    <source>
        <dbReference type="ARBA" id="ARBA00023141"/>
    </source>
</evidence>
<accession>A0A9D1J8X2</accession>
<dbReference type="InterPro" id="IPR011060">
    <property type="entry name" value="RibuloseP-bd_barrel"/>
</dbReference>
<evidence type="ECO:0000256" key="7">
    <source>
        <dbReference type="ARBA" id="ARBA00023239"/>
    </source>
</evidence>
<protein>
    <recommendedName>
        <fullName evidence="9">Tryptophan synthase alpha chain</fullName>
        <ecNumber evidence="9">4.2.1.20</ecNumber>
    </recommendedName>
</protein>
<organism evidence="11 12">
    <name type="scientific">Candidatus Coproplasma avicola</name>
    <dbReference type="NCBI Taxonomy" id="2840744"/>
    <lineage>
        <taxon>Bacteria</taxon>
        <taxon>Bacillati</taxon>
        <taxon>Bacillota</taxon>
        <taxon>Clostridia</taxon>
        <taxon>Eubacteriales</taxon>
        <taxon>Candidatus Coproplasma</taxon>
    </lineage>
</organism>
<dbReference type="Pfam" id="PF00290">
    <property type="entry name" value="Trp_syntA"/>
    <property type="match status" value="1"/>
</dbReference>
<dbReference type="SUPFAM" id="SSF51366">
    <property type="entry name" value="Ribulose-phoshate binding barrel"/>
    <property type="match status" value="1"/>
</dbReference>
<comment type="subunit">
    <text evidence="3 9">Tetramer of two alpha and two beta chains.</text>
</comment>
<evidence type="ECO:0000256" key="8">
    <source>
        <dbReference type="ARBA" id="ARBA00049047"/>
    </source>
</evidence>
<proteinExistence type="inferred from homology"/>
<keyword evidence="5 9" id="KW-0822">Tryptophan biosynthesis</keyword>
<dbReference type="EMBL" id="DVHK01000042">
    <property type="protein sequence ID" value="HIR66756.1"/>
    <property type="molecule type" value="Genomic_DNA"/>
</dbReference>
<dbReference type="HAMAP" id="MF_00131">
    <property type="entry name" value="Trp_synth_alpha"/>
    <property type="match status" value="1"/>
</dbReference>
<evidence type="ECO:0000256" key="10">
    <source>
        <dbReference type="RuleBase" id="RU003662"/>
    </source>
</evidence>
<dbReference type="CDD" id="cd04724">
    <property type="entry name" value="Tryptophan_synthase_alpha"/>
    <property type="match status" value="1"/>
</dbReference>
<evidence type="ECO:0000256" key="1">
    <source>
        <dbReference type="ARBA" id="ARBA00003365"/>
    </source>
</evidence>
<dbReference type="FunFam" id="3.20.20.70:FF:000037">
    <property type="entry name" value="Tryptophan synthase alpha chain"/>
    <property type="match status" value="1"/>
</dbReference>
<evidence type="ECO:0000256" key="9">
    <source>
        <dbReference type="HAMAP-Rule" id="MF_00131"/>
    </source>
</evidence>
<keyword evidence="6 9" id="KW-0057">Aromatic amino acid biosynthesis</keyword>
<evidence type="ECO:0000256" key="4">
    <source>
        <dbReference type="ARBA" id="ARBA00022605"/>
    </source>
</evidence>
<dbReference type="InterPro" id="IPR018204">
    <property type="entry name" value="Trp_synthase_alpha_AS"/>
</dbReference>
<dbReference type="AlphaFoldDB" id="A0A9D1J8X2"/>
<gene>
    <name evidence="9" type="primary">trpA</name>
    <name evidence="11" type="ORF">IAB94_01765</name>
</gene>
<dbReference type="NCBIfam" id="TIGR00262">
    <property type="entry name" value="trpA"/>
    <property type="match status" value="1"/>
</dbReference>
<evidence type="ECO:0000256" key="2">
    <source>
        <dbReference type="ARBA" id="ARBA00004733"/>
    </source>
</evidence>
<feature type="active site" description="Proton acceptor" evidence="9">
    <location>
        <position position="45"/>
    </location>
</feature>
<comment type="function">
    <text evidence="1 9">The alpha subunit is responsible for the aldol cleavage of indoleglycerol phosphate to indole and glyceraldehyde 3-phosphate.</text>
</comment>
<dbReference type="Gene3D" id="3.20.20.70">
    <property type="entry name" value="Aldolase class I"/>
    <property type="match status" value="1"/>
</dbReference>
<dbReference type="InterPro" id="IPR013785">
    <property type="entry name" value="Aldolase_TIM"/>
</dbReference>
<sequence length="257" mass="27368">MIDISTAFAGGKKAFAAFITAGDPTLEDTKRYLGIIQDCGADIIEVGIPFSDPIAEGEVIQDADARALAGGATLDKIFQMVEGVQKKVPYLFMTYANPVYFYGYARFFERCRRAGVSGVIIPDIPFEESGEVKEVAANYGVTVIDMVAPTSEERIKKVCAQSRGFIYLVSSLGVTGMRSHIDTNISSVYGRIRAVTDTPVCVGFGISSPEQAKKMAGECDGAIVGSAIVKIIGQEGSHADEKLADFITSVASAVHSV</sequence>
<comment type="caution">
    <text evidence="11">The sequence shown here is derived from an EMBL/GenBank/DDBJ whole genome shotgun (WGS) entry which is preliminary data.</text>
</comment>
<feature type="active site" description="Proton acceptor" evidence="9">
    <location>
        <position position="56"/>
    </location>
</feature>
<keyword evidence="4 9" id="KW-0028">Amino-acid biosynthesis</keyword>
<comment type="catalytic activity">
    <reaction evidence="8 9">
        <text>(1S,2R)-1-C-(indol-3-yl)glycerol 3-phosphate + L-serine = D-glyceraldehyde 3-phosphate + L-tryptophan + H2O</text>
        <dbReference type="Rhea" id="RHEA:10532"/>
        <dbReference type="ChEBI" id="CHEBI:15377"/>
        <dbReference type="ChEBI" id="CHEBI:33384"/>
        <dbReference type="ChEBI" id="CHEBI:57912"/>
        <dbReference type="ChEBI" id="CHEBI:58866"/>
        <dbReference type="ChEBI" id="CHEBI:59776"/>
        <dbReference type="EC" id="4.2.1.20"/>
    </reaction>
</comment>
<comment type="similarity">
    <text evidence="9 10">Belongs to the TrpA family.</text>
</comment>
<dbReference type="Proteomes" id="UP000823913">
    <property type="component" value="Unassembled WGS sequence"/>
</dbReference>
<reference evidence="11" key="1">
    <citation type="submission" date="2020-10" db="EMBL/GenBank/DDBJ databases">
        <authorList>
            <person name="Gilroy R."/>
        </authorList>
    </citation>
    <scope>NUCLEOTIDE SEQUENCE</scope>
    <source>
        <strain evidence="11">ChiW16-3235</strain>
    </source>
</reference>
<dbReference type="PANTHER" id="PTHR43406:SF1">
    <property type="entry name" value="TRYPTOPHAN SYNTHASE ALPHA CHAIN, CHLOROPLASTIC"/>
    <property type="match status" value="1"/>
</dbReference>
<dbReference type="PROSITE" id="PS00167">
    <property type="entry name" value="TRP_SYNTHASE_ALPHA"/>
    <property type="match status" value="1"/>
</dbReference>
<comment type="pathway">
    <text evidence="2 9">Amino-acid biosynthesis; L-tryptophan biosynthesis; L-tryptophan from chorismate: step 5/5.</text>
</comment>